<dbReference type="SUPFAM" id="SSF49842">
    <property type="entry name" value="TNF-like"/>
    <property type="match status" value="1"/>
</dbReference>
<dbReference type="EMBL" id="LAZR01011725">
    <property type="protein sequence ID" value="KKM60194.1"/>
    <property type="molecule type" value="Genomic_DNA"/>
</dbReference>
<gene>
    <name evidence="1" type="ORF">LCGC14_1544250</name>
</gene>
<name>A0A0F9IS15_9ZZZZ</name>
<accession>A0A0F9IS15</accession>
<protein>
    <submittedName>
        <fullName evidence="1">Uncharacterized protein</fullName>
    </submittedName>
</protein>
<feature type="non-terminal residue" evidence="1">
    <location>
        <position position="1"/>
    </location>
</feature>
<dbReference type="InterPro" id="IPR008983">
    <property type="entry name" value="Tumour_necrosis_fac-like_dom"/>
</dbReference>
<sequence length="211" mass="23094">PDSRLQIDGNFTSETDSTDSIGTSAIKWLNGFFVNLFVSGDLNVTGIVYGSNVFVPQYIFSHTNATIPLLGVNTWTNITFDQEVTSIKFGISHTFNDNTNQTFTINENGIYNIEYDYDVVDTSPSASDIDTAGRIIYTNGTEIVGSAFENDITKQQIETEISHSTLARLNAGDEIIFQFTADDADVVISTHGTFGDHPDSATIIIEKIANL</sequence>
<organism evidence="1">
    <name type="scientific">marine sediment metagenome</name>
    <dbReference type="NCBI Taxonomy" id="412755"/>
    <lineage>
        <taxon>unclassified sequences</taxon>
        <taxon>metagenomes</taxon>
        <taxon>ecological metagenomes</taxon>
    </lineage>
</organism>
<evidence type="ECO:0000313" key="1">
    <source>
        <dbReference type="EMBL" id="KKM60194.1"/>
    </source>
</evidence>
<comment type="caution">
    <text evidence="1">The sequence shown here is derived from an EMBL/GenBank/DDBJ whole genome shotgun (WGS) entry which is preliminary data.</text>
</comment>
<reference evidence="1" key="1">
    <citation type="journal article" date="2015" name="Nature">
        <title>Complex archaea that bridge the gap between prokaryotes and eukaryotes.</title>
        <authorList>
            <person name="Spang A."/>
            <person name="Saw J.H."/>
            <person name="Jorgensen S.L."/>
            <person name="Zaremba-Niedzwiedzka K."/>
            <person name="Martijn J."/>
            <person name="Lind A.E."/>
            <person name="van Eijk R."/>
            <person name="Schleper C."/>
            <person name="Guy L."/>
            <person name="Ettema T.J."/>
        </authorList>
    </citation>
    <scope>NUCLEOTIDE SEQUENCE</scope>
</reference>
<dbReference type="Gene3D" id="2.60.120.40">
    <property type="match status" value="1"/>
</dbReference>
<dbReference type="AlphaFoldDB" id="A0A0F9IS15"/>
<proteinExistence type="predicted"/>